<accession>A0A1W6Z9E5</accession>
<feature type="chain" id="PRO_5011986648" evidence="2">
    <location>
        <begin position="25"/>
        <end position="322"/>
    </location>
</feature>
<dbReference type="PIRSF" id="PIRSF017082">
    <property type="entry name" value="YflP"/>
    <property type="match status" value="1"/>
</dbReference>
<organism evidence="3 4">
    <name type="scientific">Bordetella genomosp. 13</name>
    <dbReference type="NCBI Taxonomy" id="463040"/>
    <lineage>
        <taxon>Bacteria</taxon>
        <taxon>Pseudomonadati</taxon>
        <taxon>Pseudomonadota</taxon>
        <taxon>Betaproteobacteria</taxon>
        <taxon>Burkholderiales</taxon>
        <taxon>Alcaligenaceae</taxon>
        <taxon>Bordetella</taxon>
    </lineage>
</organism>
<dbReference type="RefSeq" id="WP_086077742.1">
    <property type="nucleotide sequence ID" value="NZ_CP021111.1"/>
</dbReference>
<keyword evidence="2" id="KW-0732">Signal</keyword>
<reference evidence="3 4" key="1">
    <citation type="submission" date="2017-05" db="EMBL/GenBank/DDBJ databases">
        <title>Complete and WGS of Bordetella genogroups.</title>
        <authorList>
            <person name="Spilker T."/>
            <person name="LiPuma J."/>
        </authorList>
    </citation>
    <scope>NUCLEOTIDE SEQUENCE [LARGE SCALE GENOMIC DNA]</scope>
    <source>
        <strain evidence="3 4">AU7206</strain>
    </source>
</reference>
<dbReference type="SUPFAM" id="SSF53850">
    <property type="entry name" value="Periplasmic binding protein-like II"/>
    <property type="match status" value="1"/>
</dbReference>
<evidence type="ECO:0000313" key="3">
    <source>
        <dbReference type="EMBL" id="ARP93971.1"/>
    </source>
</evidence>
<keyword evidence="4" id="KW-1185">Reference proteome</keyword>
<proteinExistence type="inferred from homology"/>
<gene>
    <name evidence="3" type="ORF">CAL15_05980</name>
</gene>
<evidence type="ECO:0000313" key="4">
    <source>
        <dbReference type="Proteomes" id="UP000194161"/>
    </source>
</evidence>
<dbReference type="Gene3D" id="3.40.190.10">
    <property type="entry name" value="Periplasmic binding protein-like II"/>
    <property type="match status" value="1"/>
</dbReference>
<dbReference type="KEGG" id="bgm:CAL15_05980"/>
<dbReference type="EMBL" id="CP021111">
    <property type="protein sequence ID" value="ARP93971.1"/>
    <property type="molecule type" value="Genomic_DNA"/>
</dbReference>
<evidence type="ECO:0000256" key="1">
    <source>
        <dbReference type="ARBA" id="ARBA00006987"/>
    </source>
</evidence>
<comment type="similarity">
    <text evidence="1">Belongs to the UPF0065 (bug) family.</text>
</comment>
<dbReference type="Gene3D" id="3.40.190.150">
    <property type="entry name" value="Bordetella uptake gene, domain 1"/>
    <property type="match status" value="1"/>
</dbReference>
<evidence type="ECO:0000256" key="2">
    <source>
        <dbReference type="SAM" id="SignalP"/>
    </source>
</evidence>
<dbReference type="PANTHER" id="PTHR42928:SF5">
    <property type="entry name" value="BLR1237 PROTEIN"/>
    <property type="match status" value="1"/>
</dbReference>
<dbReference type="CDD" id="cd07012">
    <property type="entry name" value="PBP2_Bug_TTT"/>
    <property type="match status" value="1"/>
</dbReference>
<dbReference type="STRING" id="463040.CAL15_05980"/>
<dbReference type="Proteomes" id="UP000194161">
    <property type="component" value="Chromosome"/>
</dbReference>
<dbReference type="InterPro" id="IPR005064">
    <property type="entry name" value="BUG"/>
</dbReference>
<feature type="signal peptide" evidence="2">
    <location>
        <begin position="1"/>
        <end position="24"/>
    </location>
</feature>
<dbReference type="Pfam" id="PF03401">
    <property type="entry name" value="TctC"/>
    <property type="match status" value="1"/>
</dbReference>
<protein>
    <submittedName>
        <fullName evidence="3">Twin-arginine translocation pathway signal</fullName>
    </submittedName>
</protein>
<dbReference type="AlphaFoldDB" id="A0A1W6Z9E5"/>
<dbReference type="InterPro" id="IPR042100">
    <property type="entry name" value="Bug_dom1"/>
</dbReference>
<dbReference type="PANTHER" id="PTHR42928">
    <property type="entry name" value="TRICARBOXYLATE-BINDING PROTEIN"/>
    <property type="match status" value="1"/>
</dbReference>
<name>A0A1W6Z9E5_9BORD</name>
<sequence length="322" mass="34455">MNHRLALFSAALALTLPLAGPAAAQSYPDKPVTLVVPYPPGGNVDISARILAEALSRKFKQTFVVENKAGAGGQIGGNYVARSTPDGYTLFVSSNGPLQIAELVFAKPMYQWKQVFQPISTIALSPVVLTASPKLTVNSVDELLAKAKAEPMVMGSPGAGTINHLASELLQLQSGVKWDTAHYRGNAPEITDLIGGQVLFSFEQTTVAMPYYTSGKLRPLAVASSERVPMLPNVPTMKELGYKDYEAVTYTALVAPKDTPKAVVDALAAATREVLAEPDVAKRLTDSHAIPHGLSPEETTRFLDAETAKWSEVIRRANITAE</sequence>
<dbReference type="OrthoDB" id="8806446at2"/>